<reference evidence="3 4" key="1">
    <citation type="submission" date="2020-10" db="EMBL/GenBank/DDBJ databases">
        <title>Connecting structure to function with the recovery of over 1000 high-quality activated sludge metagenome-assembled genomes encoding full-length rRNA genes using long-read sequencing.</title>
        <authorList>
            <person name="Singleton C.M."/>
            <person name="Petriglieri F."/>
            <person name="Kristensen J.M."/>
            <person name="Kirkegaard R.H."/>
            <person name="Michaelsen T.Y."/>
            <person name="Andersen M.H."/>
            <person name="Karst S.M."/>
            <person name="Dueholm M.S."/>
            <person name="Nielsen P.H."/>
            <person name="Albertsen M."/>
        </authorList>
    </citation>
    <scope>NUCLEOTIDE SEQUENCE [LARGE SCALE GENOMIC DNA]</scope>
    <source>
        <strain evidence="3">Ribe_18-Q3-R11-54_MAXAC.273</strain>
    </source>
</reference>
<proteinExistence type="predicted"/>
<dbReference type="Proteomes" id="UP000808337">
    <property type="component" value="Unassembled WGS sequence"/>
</dbReference>
<evidence type="ECO:0000313" key="3">
    <source>
        <dbReference type="EMBL" id="MBK9983526.1"/>
    </source>
</evidence>
<keyword evidence="1" id="KW-0808">Transferase</keyword>
<dbReference type="PANTHER" id="PTHR13947:SF37">
    <property type="entry name" value="LD18367P"/>
    <property type="match status" value="1"/>
</dbReference>
<dbReference type="InterPro" id="IPR050769">
    <property type="entry name" value="NAT_camello-type"/>
</dbReference>
<dbReference type="PANTHER" id="PTHR13947">
    <property type="entry name" value="GNAT FAMILY N-ACETYLTRANSFERASE"/>
    <property type="match status" value="1"/>
</dbReference>
<feature type="domain" description="N-acetyltransferase" evidence="2">
    <location>
        <begin position="5"/>
        <end position="163"/>
    </location>
</feature>
<accession>A0A9D7SWM3</accession>
<dbReference type="SUPFAM" id="SSF55729">
    <property type="entry name" value="Acyl-CoA N-acyltransferases (Nat)"/>
    <property type="match status" value="1"/>
</dbReference>
<dbReference type="PROSITE" id="PS51186">
    <property type="entry name" value="GNAT"/>
    <property type="match status" value="1"/>
</dbReference>
<name>A0A9D7SWM3_9BACT</name>
<protein>
    <submittedName>
        <fullName evidence="3">GNAT family N-acetyltransferase</fullName>
    </submittedName>
</protein>
<dbReference type="EMBL" id="JADKGY010000020">
    <property type="protein sequence ID" value="MBK9983526.1"/>
    <property type="molecule type" value="Genomic_DNA"/>
</dbReference>
<comment type="caution">
    <text evidence="3">The sequence shown here is derived from an EMBL/GenBank/DDBJ whole genome shotgun (WGS) entry which is preliminary data.</text>
</comment>
<dbReference type="InterPro" id="IPR000182">
    <property type="entry name" value="GNAT_dom"/>
</dbReference>
<dbReference type="Pfam" id="PF00583">
    <property type="entry name" value="Acetyltransf_1"/>
    <property type="match status" value="1"/>
</dbReference>
<gene>
    <name evidence="3" type="ORF">IPP15_14255</name>
</gene>
<dbReference type="InterPro" id="IPR016181">
    <property type="entry name" value="Acyl_CoA_acyltransferase"/>
</dbReference>
<dbReference type="CDD" id="cd04301">
    <property type="entry name" value="NAT_SF"/>
    <property type="match status" value="1"/>
</dbReference>
<evidence type="ECO:0000259" key="2">
    <source>
        <dbReference type="PROSITE" id="PS51186"/>
    </source>
</evidence>
<sequence>MAEGIFIQEFIPIYQSQVTDHILDIENNEFNMNLTLDMQPDLADIHAMYQKQKGNFWIALHDDQVIGTTGIYYLNNSGVELRRMFVKATYRGNEFGVGQHLLDSAISWTKENGFKEIFLETTDWLTAASRFYLKNNFTYISKDKLPRNLPVLRNSGKFMSLLV</sequence>
<dbReference type="AlphaFoldDB" id="A0A9D7SWM3"/>
<evidence type="ECO:0000256" key="1">
    <source>
        <dbReference type="ARBA" id="ARBA00022679"/>
    </source>
</evidence>
<evidence type="ECO:0000313" key="4">
    <source>
        <dbReference type="Proteomes" id="UP000808337"/>
    </source>
</evidence>
<organism evidence="3 4">
    <name type="scientific">Candidatus Opimibacter skivensis</name>
    <dbReference type="NCBI Taxonomy" id="2982028"/>
    <lineage>
        <taxon>Bacteria</taxon>
        <taxon>Pseudomonadati</taxon>
        <taxon>Bacteroidota</taxon>
        <taxon>Saprospiria</taxon>
        <taxon>Saprospirales</taxon>
        <taxon>Saprospiraceae</taxon>
        <taxon>Candidatus Opimibacter</taxon>
    </lineage>
</organism>
<dbReference type="Gene3D" id="3.40.630.30">
    <property type="match status" value="1"/>
</dbReference>
<dbReference type="GO" id="GO:0008080">
    <property type="term" value="F:N-acetyltransferase activity"/>
    <property type="evidence" value="ECO:0007669"/>
    <property type="project" value="InterPro"/>
</dbReference>